<keyword evidence="7" id="KW-0472">Membrane</keyword>
<organism evidence="8 9">
    <name type="scientific">Sphingomonas alpina</name>
    <dbReference type="NCBI Taxonomy" id="653931"/>
    <lineage>
        <taxon>Bacteria</taxon>
        <taxon>Pseudomonadati</taxon>
        <taxon>Pseudomonadota</taxon>
        <taxon>Alphaproteobacteria</taxon>
        <taxon>Sphingomonadales</taxon>
        <taxon>Sphingomonadaceae</taxon>
        <taxon>Sphingomonas</taxon>
    </lineage>
</organism>
<proteinExistence type="predicted"/>
<dbReference type="PANTHER" id="PTHR38340">
    <property type="entry name" value="S-LAYER PROTEIN"/>
    <property type="match status" value="1"/>
</dbReference>
<dbReference type="GO" id="GO:0005509">
    <property type="term" value="F:calcium ion binding"/>
    <property type="evidence" value="ECO:0007669"/>
    <property type="project" value="InterPro"/>
</dbReference>
<evidence type="ECO:0000256" key="2">
    <source>
        <dbReference type="ARBA" id="ARBA00004613"/>
    </source>
</evidence>
<dbReference type="InterPro" id="IPR001343">
    <property type="entry name" value="Hemolysn_Ca-bd"/>
</dbReference>
<dbReference type="InterPro" id="IPR018511">
    <property type="entry name" value="Hemolysin-typ_Ca-bd_CS"/>
</dbReference>
<dbReference type="InterPro" id="IPR050557">
    <property type="entry name" value="RTX_toxin/Mannuronan_C5-epim"/>
</dbReference>
<dbReference type="GO" id="GO:0016020">
    <property type="term" value="C:membrane"/>
    <property type="evidence" value="ECO:0007669"/>
    <property type="project" value="UniProtKB-SubCell"/>
</dbReference>
<evidence type="ECO:0000256" key="4">
    <source>
        <dbReference type="ARBA" id="ARBA00022656"/>
    </source>
</evidence>
<evidence type="ECO:0000256" key="6">
    <source>
        <dbReference type="ARBA" id="ARBA00023026"/>
    </source>
</evidence>
<dbReference type="KEGG" id="spap:H3Z74_15600"/>
<dbReference type="RefSeq" id="WP_187760513.1">
    <property type="nucleotide sequence ID" value="NZ_CP061038.1"/>
</dbReference>
<dbReference type="Pfam" id="PF00353">
    <property type="entry name" value="HemolysinCabind"/>
    <property type="match status" value="19"/>
</dbReference>
<protein>
    <submittedName>
        <fullName evidence="8">Rhizobiocin</fullName>
    </submittedName>
</protein>
<dbReference type="Proteomes" id="UP000516148">
    <property type="component" value="Chromosome"/>
</dbReference>
<keyword evidence="5" id="KW-0677">Repeat</keyword>
<sequence length="1618" mass="162108">MVDYVGGAGNDVFVGTGDIDTAHGNGGNDTLSGNGANDQLYGENGNDRLDGGLGIDRMEGGAGDDVYFVDDIGDEVIEASGGGNDTIVSSISFSIQNRAIENLTVSAAPGLTYNEGIGNELNNVLTGVLDGNPTGVSLNGEGGNDLIYGSAGNDFLTGGDGDDTIYGGDGNGLDQIAGGEGNDRMYGGAGYDYYTVNDAGDMIFEAVGEGTDLAFIYTPSYVLTAGQEVEFIYAYALTPDETLNISGNEFGQTIYGSGNVTILNGLGGDDVLTGYTGTDTLNGGDGTDTLNGGDGNDILDGGTGGDTMTGGLGDDRYIVDNSLDRVIELDGEGTDSVESSVSFSLGSLTAVENLTLTGIGAINGTGNALSNILIGNSAANTLDGGLGDDQLDGGEGNDIVNGEAGNDAINGGYGDDIVSGGAGDDELTDLFGSNILNGETGNDRLFGGFDEDRLYGGDGADLIQGQDGNDILDGGAGIDVMVGGAGNDRYIVDNIDDRVEEFDYSQEGNGIDLVESSVTFSLSPVQTEGVENLILTGGAAINGTGNALNNNMRGNVAANTLYGGDGNDVLDGGAGGDRLYGGAGDDRYILDNSLDRVIELDGEGTDLVESAVSFSFSGLTALENLTLTGSAAINGTGNALANILIGNSAANILDGGAGADTMQGGLGNDTYYVDVAGDAVREGVGGGNDTVLVARSYALAAGQEIETLATANDAGTGFINLTGNEFANILRGNAGGNRLDGGLGADQMSGGLGNDIYVVDTLEDRVIELSGGGTDTIESSVIFSLRNAIEVENLTLTGAAAIHGEGNNLANILTGNAAANNLFGLVGNDTLYGGDGEDLLDGGLGADRLYGGAGNDRYIVDDSGDQVFEVKDGGTDIVESSVTFSLAGAAVENLTLTGTAAINGTGNDLANALRGNTGNNQLDGGLGADTLYGDAGNDMLLGGGGNDILTGGAGIDEMSGGGGDDHFHVDNAGDMVFETAGQGLDYVYTTLSYALAAGQEIEYFGITAVSGGADQPINLTGNDYGQAILGNAASNILSGLGGNDGLQGFDGSDTLYGGDGNDVLDGGLGGDRLYGGAGDDRYSLDNSLDRVIELDGEGTDTVESSVSFSFSGLTGLENLTLTGSAAINGTGNALNNVLIGNAAANILDGGAGIDTMQGGLGNDTYYVDVAGDAVLEGVGGGNDTVLVARSYALAAGQEIETLATANDAGTGFINLTGNEFANTLRGNAGVNRLDGGLGADQMVGGLGNDIYVVDNIGDQIVELSGGGTDTIESSVSFSLGNAPEVENLTLTGTAPTSAQGNGLANILTGNAGANLLQGGDGNDILDGGTGADWMHGGQGNDQYYIDDINDYILEQVNEGLDSVYSSITYSLLLADGAVEDLTLIGSAAINGTGNVLNNRITGNAAVNILDGGQGNDTLDGGAGADLLYGGGSDDRYIVDNSMDRVIEFANEGTDLVESSVSFSFSNLAELENLTLTGSAAINGTGNASGNFLTGNSAANILDGGLGSDTLTGLGGADTFVFGTALGASNVDTITDFVHGTDRIELDQSVFAGLGLGTLSASAFSNGPATNADQHILYDAATGTLSYDADGSGAGAAIIFATLANHPATITSADFLVVP</sequence>
<keyword evidence="9" id="KW-1185">Reference proteome</keyword>
<dbReference type="PANTHER" id="PTHR38340:SF1">
    <property type="entry name" value="S-LAYER PROTEIN"/>
    <property type="match status" value="1"/>
</dbReference>
<dbReference type="Gene3D" id="2.150.10.10">
    <property type="entry name" value="Serralysin-like metalloprotease, C-terminal"/>
    <property type="match status" value="10"/>
</dbReference>
<evidence type="ECO:0000256" key="1">
    <source>
        <dbReference type="ARBA" id="ARBA00004370"/>
    </source>
</evidence>
<evidence type="ECO:0000256" key="5">
    <source>
        <dbReference type="ARBA" id="ARBA00022737"/>
    </source>
</evidence>
<dbReference type="InterPro" id="IPR003995">
    <property type="entry name" value="RTX_toxin_determinant-A"/>
</dbReference>
<dbReference type="PRINTS" id="PR01488">
    <property type="entry name" value="RTXTOXINA"/>
</dbReference>
<evidence type="ECO:0000256" key="3">
    <source>
        <dbReference type="ARBA" id="ARBA00022525"/>
    </source>
</evidence>
<evidence type="ECO:0000313" key="8">
    <source>
        <dbReference type="EMBL" id="QNQ08184.1"/>
    </source>
</evidence>
<dbReference type="EMBL" id="CP061038">
    <property type="protein sequence ID" value="QNQ08184.1"/>
    <property type="molecule type" value="Genomic_DNA"/>
</dbReference>
<evidence type="ECO:0000313" key="9">
    <source>
        <dbReference type="Proteomes" id="UP000516148"/>
    </source>
</evidence>
<keyword evidence="6" id="KW-0843">Virulence</keyword>
<name>A0A7H0LET1_9SPHN</name>
<keyword evidence="3" id="KW-0964">Secreted</keyword>
<gene>
    <name evidence="8" type="ORF">H3Z74_15600</name>
</gene>
<keyword evidence="4" id="KW-0800">Toxin</keyword>
<dbReference type="SUPFAM" id="SSF51120">
    <property type="entry name" value="beta-Roll"/>
    <property type="match status" value="14"/>
</dbReference>
<dbReference type="InterPro" id="IPR011049">
    <property type="entry name" value="Serralysin-like_metalloprot_C"/>
</dbReference>
<dbReference type="GO" id="GO:0005576">
    <property type="term" value="C:extracellular region"/>
    <property type="evidence" value="ECO:0007669"/>
    <property type="project" value="UniProtKB-SubCell"/>
</dbReference>
<evidence type="ECO:0000256" key="7">
    <source>
        <dbReference type="ARBA" id="ARBA00023136"/>
    </source>
</evidence>
<accession>A0A7H0LET1</accession>
<dbReference type="PROSITE" id="PS00330">
    <property type="entry name" value="HEMOLYSIN_CALCIUM"/>
    <property type="match status" value="13"/>
</dbReference>
<dbReference type="GO" id="GO:0090729">
    <property type="term" value="F:toxin activity"/>
    <property type="evidence" value="ECO:0007669"/>
    <property type="project" value="UniProtKB-KW"/>
</dbReference>
<reference evidence="8 9" key="1">
    <citation type="submission" date="2020-09" db="EMBL/GenBank/DDBJ databases">
        <title>Sphingomonas sp., a new species isolated from pork steak.</title>
        <authorList>
            <person name="Heidler von Heilborn D."/>
        </authorList>
    </citation>
    <scope>NUCLEOTIDE SEQUENCE [LARGE SCALE GENOMIC DNA]</scope>
    <source>
        <strain evidence="9">S8-3T</strain>
    </source>
</reference>
<comment type="subcellular location">
    <subcellularLocation>
        <location evidence="1">Membrane</location>
    </subcellularLocation>
    <subcellularLocation>
        <location evidence="2">Secreted</location>
    </subcellularLocation>
</comment>
<dbReference type="PRINTS" id="PR00313">
    <property type="entry name" value="CABNDNGRPT"/>
</dbReference>